<evidence type="ECO:0000313" key="5">
    <source>
        <dbReference type="EMBL" id="RVU94239.1"/>
    </source>
</evidence>
<evidence type="ECO:0000256" key="1">
    <source>
        <dbReference type="ARBA" id="ARBA00005417"/>
    </source>
</evidence>
<keyword evidence="4 5" id="KW-0067">ATP-binding</keyword>
<comment type="caution">
    <text evidence="5">The sequence shown here is derived from an EMBL/GenBank/DDBJ whole genome shotgun (WGS) entry which is preliminary data.</text>
</comment>
<dbReference type="PROSITE" id="PS50893">
    <property type="entry name" value="ABC_TRANSPORTER_2"/>
    <property type="match status" value="1"/>
</dbReference>
<sequence>MQIEINHLNQYYGKKQVLYDINLSISTGMFGLLGRNGAGKTTLLKTLVTLLPTNEGEIRMNGIDIHDQKKIRSIIGFLPQEFSMYGNMTAYQALDYLAVLSELDKRTRQTRINALLEQVNLTIHKNVKVKAMSGGMKRRLGIAQALLNDPKILVVDEPTAGLDPEERLRFRNLLAEVSENKIVLLSTHIAGDIEAAAENVAILEQGRIIFSDSIEQLLLNAQGKIFSVQVPRTELNAAKKQVQIISLQQDGSTSHLRFIGNPAASIMRHPLVIEERPTLEDAYLYLLSMKGGD</sequence>
<dbReference type="GO" id="GO:0016887">
    <property type="term" value="F:ATP hydrolysis activity"/>
    <property type="evidence" value="ECO:0007669"/>
    <property type="project" value="InterPro"/>
</dbReference>
<evidence type="ECO:0000256" key="3">
    <source>
        <dbReference type="ARBA" id="ARBA00022741"/>
    </source>
</evidence>
<evidence type="ECO:0000313" key="6">
    <source>
        <dbReference type="Proteomes" id="UP000288388"/>
    </source>
</evidence>
<dbReference type="PANTHER" id="PTHR43335">
    <property type="entry name" value="ABC TRANSPORTER, ATP-BINDING PROTEIN"/>
    <property type="match status" value="1"/>
</dbReference>
<dbReference type="AlphaFoldDB" id="A0A437UL64"/>
<dbReference type="PROSITE" id="PS00211">
    <property type="entry name" value="ABC_TRANSPORTER_1"/>
    <property type="match status" value="1"/>
</dbReference>
<keyword evidence="3" id="KW-0547">Nucleotide-binding</keyword>
<keyword evidence="2" id="KW-0813">Transport</keyword>
<dbReference type="Pfam" id="PF00005">
    <property type="entry name" value="ABC_tran"/>
    <property type="match status" value="1"/>
</dbReference>
<dbReference type="Gene3D" id="3.40.50.300">
    <property type="entry name" value="P-loop containing nucleotide triphosphate hydrolases"/>
    <property type="match status" value="1"/>
</dbReference>
<name>A0A437UL64_ENTAV</name>
<comment type="similarity">
    <text evidence="1">Belongs to the ABC transporter superfamily.</text>
</comment>
<dbReference type="RefSeq" id="WP_127978431.1">
    <property type="nucleotide sequence ID" value="NZ_JAQFBB010000025.1"/>
</dbReference>
<dbReference type="SMART" id="SM00382">
    <property type="entry name" value="AAA"/>
    <property type="match status" value="1"/>
</dbReference>
<dbReference type="InterPro" id="IPR003593">
    <property type="entry name" value="AAA+_ATPase"/>
</dbReference>
<dbReference type="SUPFAM" id="SSF52540">
    <property type="entry name" value="P-loop containing nucleoside triphosphate hydrolases"/>
    <property type="match status" value="1"/>
</dbReference>
<accession>A0A437UL64</accession>
<dbReference type="Proteomes" id="UP000288388">
    <property type="component" value="Unassembled WGS sequence"/>
</dbReference>
<reference evidence="5 6" key="1">
    <citation type="submission" date="2018-12" db="EMBL/GenBank/DDBJ databases">
        <title>A novel vanA-carrying plasmid in a clinical isolate of Enterococcus avium.</title>
        <authorList>
            <person name="Bernasconi O.J."/>
            <person name="Luzzaro F."/>
            <person name="Endimiani A."/>
        </authorList>
    </citation>
    <scope>NUCLEOTIDE SEQUENCE [LARGE SCALE GENOMIC DNA]</scope>
    <source>
        <strain evidence="5 6">LC0559/18</strain>
    </source>
</reference>
<dbReference type="InterPro" id="IPR003439">
    <property type="entry name" value="ABC_transporter-like_ATP-bd"/>
</dbReference>
<dbReference type="GO" id="GO:0005524">
    <property type="term" value="F:ATP binding"/>
    <property type="evidence" value="ECO:0007669"/>
    <property type="project" value="UniProtKB-KW"/>
</dbReference>
<dbReference type="PANTHER" id="PTHR43335:SF2">
    <property type="entry name" value="ABC TRANSPORTER, ATP-BINDING PROTEIN"/>
    <property type="match status" value="1"/>
</dbReference>
<evidence type="ECO:0000256" key="2">
    <source>
        <dbReference type="ARBA" id="ARBA00022448"/>
    </source>
</evidence>
<dbReference type="EMBL" id="RYZS01000001">
    <property type="protein sequence ID" value="RVU94239.1"/>
    <property type="molecule type" value="Genomic_DNA"/>
</dbReference>
<organism evidence="5 6">
    <name type="scientific">Enterococcus avium</name>
    <name type="common">Streptococcus avium</name>
    <dbReference type="NCBI Taxonomy" id="33945"/>
    <lineage>
        <taxon>Bacteria</taxon>
        <taxon>Bacillati</taxon>
        <taxon>Bacillota</taxon>
        <taxon>Bacilli</taxon>
        <taxon>Lactobacillales</taxon>
        <taxon>Enterococcaceae</taxon>
        <taxon>Enterococcus</taxon>
    </lineage>
</organism>
<protein>
    <submittedName>
        <fullName evidence="5">ATP-binding cassette domain-containing protein</fullName>
    </submittedName>
</protein>
<gene>
    <name evidence="5" type="ORF">EK398_04935</name>
</gene>
<proteinExistence type="inferred from homology"/>
<dbReference type="InterPro" id="IPR017871">
    <property type="entry name" value="ABC_transporter-like_CS"/>
</dbReference>
<evidence type="ECO:0000256" key="4">
    <source>
        <dbReference type="ARBA" id="ARBA00022840"/>
    </source>
</evidence>
<dbReference type="InterPro" id="IPR027417">
    <property type="entry name" value="P-loop_NTPase"/>
</dbReference>